<accession>A0A562MAZ7</accession>
<evidence type="ECO:0000313" key="2">
    <source>
        <dbReference type="EMBL" id="TWI17109.1"/>
    </source>
</evidence>
<feature type="compositionally biased region" description="Polar residues" evidence="1">
    <location>
        <begin position="35"/>
        <end position="47"/>
    </location>
</feature>
<feature type="compositionally biased region" description="Basic residues" evidence="1">
    <location>
        <begin position="66"/>
        <end position="76"/>
    </location>
</feature>
<sequence>MTRHGQVARSTPPRRRRSTGCYVHIAVAPVVTHTNPAGINATGSATWPGSRFHDMPTAPNAEVRDRRWHTPRHKSP</sequence>
<name>A0A562MAZ7_9HYPH</name>
<reference evidence="2 3" key="1">
    <citation type="journal article" date="2015" name="Stand. Genomic Sci.">
        <title>Genomic Encyclopedia of Bacterial and Archaeal Type Strains, Phase III: the genomes of soil and plant-associated and newly described type strains.</title>
        <authorList>
            <person name="Whitman W.B."/>
            <person name="Woyke T."/>
            <person name="Klenk H.P."/>
            <person name="Zhou Y."/>
            <person name="Lilburn T.G."/>
            <person name="Beck B.J."/>
            <person name="De Vos P."/>
            <person name="Vandamme P."/>
            <person name="Eisen J.A."/>
            <person name="Garrity G."/>
            <person name="Hugenholtz P."/>
            <person name="Kyrpides N.C."/>
        </authorList>
    </citation>
    <scope>NUCLEOTIDE SEQUENCE [LARGE SCALE GENOMIC DNA]</scope>
    <source>
        <strain evidence="2 3">CGMCC 1.2546</strain>
    </source>
</reference>
<organism evidence="2 3">
    <name type="scientific">Mesorhizobium tianshanense</name>
    <dbReference type="NCBI Taxonomy" id="39844"/>
    <lineage>
        <taxon>Bacteria</taxon>
        <taxon>Pseudomonadati</taxon>
        <taxon>Pseudomonadota</taxon>
        <taxon>Alphaproteobacteria</taxon>
        <taxon>Hyphomicrobiales</taxon>
        <taxon>Phyllobacteriaceae</taxon>
        <taxon>Mesorhizobium</taxon>
    </lineage>
</organism>
<feature type="region of interest" description="Disordered" evidence="1">
    <location>
        <begin position="35"/>
        <end position="76"/>
    </location>
</feature>
<dbReference type="EMBL" id="VLKT01000112">
    <property type="protein sequence ID" value="TWI17109.1"/>
    <property type="molecule type" value="Genomic_DNA"/>
</dbReference>
<protein>
    <submittedName>
        <fullName evidence="2">Uncharacterized protein</fullName>
    </submittedName>
</protein>
<dbReference type="Proteomes" id="UP000317122">
    <property type="component" value="Unassembled WGS sequence"/>
</dbReference>
<evidence type="ECO:0000313" key="3">
    <source>
        <dbReference type="Proteomes" id="UP000317122"/>
    </source>
</evidence>
<dbReference type="AlphaFoldDB" id="A0A562MAZ7"/>
<evidence type="ECO:0000256" key="1">
    <source>
        <dbReference type="SAM" id="MobiDB-lite"/>
    </source>
</evidence>
<keyword evidence="3" id="KW-1185">Reference proteome</keyword>
<comment type="caution">
    <text evidence="2">The sequence shown here is derived from an EMBL/GenBank/DDBJ whole genome shotgun (WGS) entry which is preliminary data.</text>
</comment>
<gene>
    <name evidence="2" type="ORF">IQ26_07586</name>
</gene>
<proteinExistence type="predicted"/>